<keyword evidence="1" id="KW-1017">Isopeptide bond</keyword>
<dbReference type="GO" id="GO:0006310">
    <property type="term" value="P:DNA recombination"/>
    <property type="evidence" value="ECO:0007669"/>
    <property type="project" value="UniProtKB-KW"/>
</dbReference>
<dbReference type="GO" id="GO:0003677">
    <property type="term" value="F:DNA binding"/>
    <property type="evidence" value="ECO:0007669"/>
    <property type="project" value="InterPro"/>
</dbReference>
<dbReference type="InterPro" id="IPR021893">
    <property type="entry name" value="ZMYM2-like_C"/>
</dbReference>
<dbReference type="CDD" id="cd00397">
    <property type="entry name" value="DNA_BRE_C"/>
    <property type="match status" value="1"/>
</dbReference>
<evidence type="ECO:0000313" key="7">
    <source>
        <dbReference type="Proteomes" id="UP000683360"/>
    </source>
</evidence>
<gene>
    <name evidence="6" type="ORF">MEDL_64202</name>
</gene>
<dbReference type="PANTHER" id="PTHR21446:SF12">
    <property type="entry name" value="POTASSIUM CHANNEL TETRAMERIZATION DOMAIN CONTAINING 1"/>
    <property type="match status" value="1"/>
</dbReference>
<accession>A0A8S3VCQ4</accession>
<protein>
    <recommendedName>
        <fullName evidence="5">ZMYM2-like/QRICH1 C-terminal domain-containing protein</fullName>
    </recommendedName>
</protein>
<evidence type="ECO:0000259" key="5">
    <source>
        <dbReference type="Pfam" id="PF12012"/>
    </source>
</evidence>
<comment type="caution">
    <text evidence="6">The sequence shown here is derived from an EMBL/GenBank/DDBJ whole genome shotgun (WGS) entry which is preliminary data.</text>
</comment>
<dbReference type="InterPro" id="IPR052787">
    <property type="entry name" value="MAVS"/>
</dbReference>
<evidence type="ECO:0000313" key="6">
    <source>
        <dbReference type="EMBL" id="CAG2252613.1"/>
    </source>
</evidence>
<dbReference type="Proteomes" id="UP000683360">
    <property type="component" value="Unassembled WGS sequence"/>
</dbReference>
<evidence type="ECO:0000256" key="1">
    <source>
        <dbReference type="ARBA" id="ARBA00022499"/>
    </source>
</evidence>
<dbReference type="InterPro" id="IPR013762">
    <property type="entry name" value="Integrase-like_cat_sf"/>
</dbReference>
<sequence length="159" mass="18041">MTYNESNKTHHGVDNRENEQVQRMYGNNRDTCPVKSLDLYLSKLSPKCDALFQQPLQYPKQSCWYASQPMGKNKLAGMMARISKTAGLSKRYTNHCIKATVATRLKKAGIDLLSIMSVTGHRNVKSLDSYIEGPTDQDQICKIWDVFINQTLQINSLPL</sequence>
<dbReference type="PANTHER" id="PTHR21446">
    <property type="entry name" value="DUF3504 DOMAIN-CONTAINING PROTEIN"/>
    <property type="match status" value="1"/>
</dbReference>
<evidence type="ECO:0000256" key="3">
    <source>
        <dbReference type="ARBA" id="ARBA00022843"/>
    </source>
</evidence>
<dbReference type="GO" id="GO:0015074">
    <property type="term" value="P:DNA integration"/>
    <property type="evidence" value="ECO:0007669"/>
    <property type="project" value="InterPro"/>
</dbReference>
<evidence type="ECO:0000256" key="2">
    <source>
        <dbReference type="ARBA" id="ARBA00022553"/>
    </source>
</evidence>
<dbReference type="Gene3D" id="1.10.443.10">
    <property type="entry name" value="Intergrase catalytic core"/>
    <property type="match status" value="1"/>
</dbReference>
<dbReference type="Pfam" id="PF12012">
    <property type="entry name" value="DUF3504"/>
    <property type="match status" value="1"/>
</dbReference>
<dbReference type="EMBL" id="CAJPWZ010003126">
    <property type="protein sequence ID" value="CAG2252613.1"/>
    <property type="molecule type" value="Genomic_DNA"/>
</dbReference>
<dbReference type="SUPFAM" id="SSF56349">
    <property type="entry name" value="DNA breaking-rejoining enzymes"/>
    <property type="match status" value="1"/>
</dbReference>
<dbReference type="InterPro" id="IPR011010">
    <property type="entry name" value="DNA_brk_join_enz"/>
</dbReference>
<keyword evidence="2" id="KW-0597">Phosphoprotein</keyword>
<evidence type="ECO:0000256" key="4">
    <source>
        <dbReference type="ARBA" id="ARBA00023172"/>
    </source>
</evidence>
<keyword evidence="7" id="KW-1185">Reference proteome</keyword>
<dbReference type="AlphaFoldDB" id="A0A8S3VCQ4"/>
<reference evidence="6" key="1">
    <citation type="submission" date="2021-03" db="EMBL/GenBank/DDBJ databases">
        <authorList>
            <person name="Bekaert M."/>
        </authorList>
    </citation>
    <scope>NUCLEOTIDE SEQUENCE</scope>
</reference>
<name>A0A8S3VCQ4_MYTED</name>
<organism evidence="6 7">
    <name type="scientific">Mytilus edulis</name>
    <name type="common">Blue mussel</name>
    <dbReference type="NCBI Taxonomy" id="6550"/>
    <lineage>
        <taxon>Eukaryota</taxon>
        <taxon>Metazoa</taxon>
        <taxon>Spiralia</taxon>
        <taxon>Lophotrochozoa</taxon>
        <taxon>Mollusca</taxon>
        <taxon>Bivalvia</taxon>
        <taxon>Autobranchia</taxon>
        <taxon>Pteriomorphia</taxon>
        <taxon>Mytilida</taxon>
        <taxon>Mytiloidea</taxon>
        <taxon>Mytilidae</taxon>
        <taxon>Mytilinae</taxon>
        <taxon>Mytilus</taxon>
    </lineage>
</organism>
<keyword evidence="4" id="KW-0233">DNA recombination</keyword>
<dbReference type="OrthoDB" id="6123923at2759"/>
<feature type="domain" description="ZMYM2-like/QRICH1 C-terminal" evidence="5">
    <location>
        <begin position="13"/>
        <end position="83"/>
    </location>
</feature>
<proteinExistence type="predicted"/>
<keyword evidence="3" id="KW-0832">Ubl conjugation</keyword>